<dbReference type="InterPro" id="IPR050595">
    <property type="entry name" value="Bact_response_regulator"/>
</dbReference>
<dbReference type="PANTHER" id="PTHR44591">
    <property type="entry name" value="STRESS RESPONSE REGULATOR PROTEIN 1"/>
    <property type="match status" value="1"/>
</dbReference>
<keyword evidence="6" id="KW-1185">Reference proteome</keyword>
<proteinExistence type="predicted"/>
<evidence type="ECO:0000256" key="2">
    <source>
        <dbReference type="ARBA" id="ARBA00023012"/>
    </source>
</evidence>
<evidence type="ECO:0000313" key="5">
    <source>
        <dbReference type="EMBL" id="MCD2422045.1"/>
    </source>
</evidence>
<dbReference type="SMART" id="SM00448">
    <property type="entry name" value="REC"/>
    <property type="match status" value="1"/>
</dbReference>
<dbReference type="EMBL" id="JAJNEC010000004">
    <property type="protein sequence ID" value="MCD2422045.1"/>
    <property type="molecule type" value="Genomic_DNA"/>
</dbReference>
<evidence type="ECO:0000259" key="4">
    <source>
        <dbReference type="PROSITE" id="PS50110"/>
    </source>
</evidence>
<accession>A0ABS8PLR3</accession>
<keyword evidence="1 3" id="KW-0597">Phosphoprotein</keyword>
<comment type="caution">
    <text evidence="5">The sequence shown here is derived from an EMBL/GenBank/DDBJ whole genome shotgun (WGS) entry which is preliminary data.</text>
</comment>
<dbReference type="Pfam" id="PF00072">
    <property type="entry name" value="Response_reg"/>
    <property type="match status" value="1"/>
</dbReference>
<dbReference type="SUPFAM" id="SSF52172">
    <property type="entry name" value="CheY-like"/>
    <property type="match status" value="1"/>
</dbReference>
<dbReference type="InterPro" id="IPR011006">
    <property type="entry name" value="CheY-like_superfamily"/>
</dbReference>
<reference evidence="5 6" key="1">
    <citation type="submission" date="2021-11" db="EMBL/GenBank/DDBJ databases">
        <title>Genomic of Niabella pedocola.</title>
        <authorList>
            <person name="Wu T."/>
        </authorList>
    </citation>
    <scope>NUCLEOTIDE SEQUENCE [LARGE SCALE GENOMIC DNA]</scope>
    <source>
        <strain evidence="5 6">JCM 31011</strain>
    </source>
</reference>
<feature type="modified residue" description="4-aspartylphosphate" evidence="3">
    <location>
        <position position="53"/>
    </location>
</feature>
<dbReference type="RefSeq" id="WP_231002949.1">
    <property type="nucleotide sequence ID" value="NZ_JAJNEC010000004.1"/>
</dbReference>
<protein>
    <submittedName>
        <fullName evidence="5">Response regulator</fullName>
    </submittedName>
</protein>
<sequence length="116" mass="13090">MKKDVLVIEDDDDIRYLIAYVLKKEQYEVRVGASAGDLSRELSIKRPDLIILDIMLPDGNGVDLCKALKNDRSTRHIPVIIMSAHQFNNMEEACADDFISKPFSIKQIVASVERVA</sequence>
<gene>
    <name evidence="5" type="ORF">LQ567_04680</name>
</gene>
<evidence type="ECO:0000313" key="6">
    <source>
        <dbReference type="Proteomes" id="UP001199816"/>
    </source>
</evidence>
<dbReference type="Gene3D" id="3.40.50.2300">
    <property type="match status" value="1"/>
</dbReference>
<keyword evidence="2" id="KW-0902">Two-component regulatory system</keyword>
<name>A0ABS8PLR3_9BACT</name>
<organism evidence="5 6">
    <name type="scientific">Niabella pedocola</name>
    <dbReference type="NCBI Taxonomy" id="1752077"/>
    <lineage>
        <taxon>Bacteria</taxon>
        <taxon>Pseudomonadati</taxon>
        <taxon>Bacteroidota</taxon>
        <taxon>Chitinophagia</taxon>
        <taxon>Chitinophagales</taxon>
        <taxon>Chitinophagaceae</taxon>
        <taxon>Niabella</taxon>
    </lineage>
</organism>
<dbReference type="Proteomes" id="UP001199816">
    <property type="component" value="Unassembled WGS sequence"/>
</dbReference>
<dbReference type="PROSITE" id="PS50110">
    <property type="entry name" value="RESPONSE_REGULATORY"/>
    <property type="match status" value="1"/>
</dbReference>
<evidence type="ECO:0000256" key="3">
    <source>
        <dbReference type="PROSITE-ProRule" id="PRU00169"/>
    </source>
</evidence>
<evidence type="ECO:0000256" key="1">
    <source>
        <dbReference type="ARBA" id="ARBA00022553"/>
    </source>
</evidence>
<dbReference type="InterPro" id="IPR001789">
    <property type="entry name" value="Sig_transdc_resp-reg_receiver"/>
</dbReference>
<dbReference type="PANTHER" id="PTHR44591:SF14">
    <property type="entry name" value="PROTEIN PILG"/>
    <property type="match status" value="1"/>
</dbReference>
<feature type="domain" description="Response regulatory" evidence="4">
    <location>
        <begin position="4"/>
        <end position="116"/>
    </location>
</feature>